<sequence>MSPKDETKMVKNTRGRGRGRTASGAPNPVDIHVGARVRLRRTLLGMSQEKLGEAIGLTFQQVQKYERGANRVGASRLYDLSRVLEVPVSFFFDDMPDEISSKSVHERREMSESPDPFDNDPMNRRETLELVRAYYRITDPNQRKKIFELVKSMGALQGTDSDQK</sequence>
<dbReference type="PROSITE" id="PS50943">
    <property type="entry name" value="HTH_CROC1"/>
    <property type="match status" value="1"/>
</dbReference>
<protein>
    <submittedName>
        <fullName evidence="3">Helix-turn-helix domain-containing protein</fullName>
    </submittedName>
</protein>
<dbReference type="Gene3D" id="1.10.260.40">
    <property type="entry name" value="lambda repressor-like DNA-binding domains"/>
    <property type="match status" value="1"/>
</dbReference>
<dbReference type="EMBL" id="CP031555">
    <property type="protein sequence ID" value="AXO13006.1"/>
    <property type="molecule type" value="Genomic_DNA"/>
</dbReference>
<feature type="domain" description="HTH cro/C1-type" evidence="2">
    <location>
        <begin position="37"/>
        <end position="91"/>
    </location>
</feature>
<dbReference type="InterPro" id="IPR052345">
    <property type="entry name" value="Rad_response_metalloprotease"/>
</dbReference>
<dbReference type="Proteomes" id="UP000256971">
    <property type="component" value="Chromosome"/>
</dbReference>
<reference evidence="3 4" key="1">
    <citation type="submission" date="2018-08" db="EMBL/GenBank/DDBJ databases">
        <title>Complete genome sequence of type strain Thalassospira indica MCCC 1A01103T, isolated from isolated from deep seawater of the Indian Ocean.</title>
        <authorList>
            <person name="Liu Y."/>
        </authorList>
    </citation>
    <scope>NUCLEOTIDE SEQUENCE [LARGE SCALE GENOMIC DNA]</scope>
    <source>
        <strain evidence="3 4">PB8BT</strain>
    </source>
</reference>
<gene>
    <name evidence="3" type="ORF">DY252_01100</name>
</gene>
<dbReference type="SUPFAM" id="SSF47413">
    <property type="entry name" value="lambda repressor-like DNA-binding domains"/>
    <property type="match status" value="1"/>
</dbReference>
<dbReference type="InterPro" id="IPR010982">
    <property type="entry name" value="Lambda_DNA-bd_dom_sf"/>
</dbReference>
<keyword evidence="4" id="KW-1185">Reference proteome</keyword>
<feature type="compositionally biased region" description="Basic and acidic residues" evidence="1">
    <location>
        <begin position="101"/>
        <end position="111"/>
    </location>
</feature>
<feature type="region of interest" description="Disordered" evidence="1">
    <location>
        <begin position="1"/>
        <end position="29"/>
    </location>
</feature>
<evidence type="ECO:0000259" key="2">
    <source>
        <dbReference type="PROSITE" id="PS50943"/>
    </source>
</evidence>
<name>A0ABM6XTS3_9PROT</name>
<dbReference type="PANTHER" id="PTHR43236">
    <property type="entry name" value="ANTITOXIN HIGA1"/>
    <property type="match status" value="1"/>
</dbReference>
<organism evidence="3 4">
    <name type="scientific">Thalassospira indica</name>
    <dbReference type="NCBI Taxonomy" id="1891279"/>
    <lineage>
        <taxon>Bacteria</taxon>
        <taxon>Pseudomonadati</taxon>
        <taxon>Pseudomonadota</taxon>
        <taxon>Alphaproteobacteria</taxon>
        <taxon>Rhodospirillales</taxon>
        <taxon>Thalassospiraceae</taxon>
        <taxon>Thalassospira</taxon>
    </lineage>
</organism>
<evidence type="ECO:0000256" key="1">
    <source>
        <dbReference type="SAM" id="MobiDB-lite"/>
    </source>
</evidence>
<dbReference type="Pfam" id="PF01381">
    <property type="entry name" value="HTH_3"/>
    <property type="match status" value="1"/>
</dbReference>
<dbReference type="CDD" id="cd00093">
    <property type="entry name" value="HTH_XRE"/>
    <property type="match status" value="1"/>
</dbReference>
<dbReference type="SMART" id="SM00530">
    <property type="entry name" value="HTH_XRE"/>
    <property type="match status" value="1"/>
</dbReference>
<evidence type="ECO:0000313" key="3">
    <source>
        <dbReference type="EMBL" id="AXO13006.1"/>
    </source>
</evidence>
<dbReference type="InterPro" id="IPR001387">
    <property type="entry name" value="Cro/C1-type_HTH"/>
</dbReference>
<feature type="region of interest" description="Disordered" evidence="1">
    <location>
        <begin position="101"/>
        <end position="123"/>
    </location>
</feature>
<proteinExistence type="predicted"/>
<accession>A0ABM6XTS3</accession>
<dbReference type="PANTHER" id="PTHR43236:SF1">
    <property type="entry name" value="BLL7220 PROTEIN"/>
    <property type="match status" value="1"/>
</dbReference>
<evidence type="ECO:0000313" key="4">
    <source>
        <dbReference type="Proteomes" id="UP000256971"/>
    </source>
</evidence>